<feature type="region of interest" description="Disordered" evidence="1">
    <location>
        <begin position="113"/>
        <end position="147"/>
    </location>
</feature>
<organism evidence="2 3">
    <name type="scientific">Roridomyces roridus</name>
    <dbReference type="NCBI Taxonomy" id="1738132"/>
    <lineage>
        <taxon>Eukaryota</taxon>
        <taxon>Fungi</taxon>
        <taxon>Dikarya</taxon>
        <taxon>Basidiomycota</taxon>
        <taxon>Agaricomycotina</taxon>
        <taxon>Agaricomycetes</taxon>
        <taxon>Agaricomycetidae</taxon>
        <taxon>Agaricales</taxon>
        <taxon>Marasmiineae</taxon>
        <taxon>Mycenaceae</taxon>
        <taxon>Roridomyces</taxon>
    </lineage>
</organism>
<name>A0AAD7CKI9_9AGAR</name>
<comment type="caution">
    <text evidence="2">The sequence shown here is derived from an EMBL/GenBank/DDBJ whole genome shotgun (WGS) entry which is preliminary data.</text>
</comment>
<dbReference type="AlphaFoldDB" id="A0AAD7CKI9"/>
<keyword evidence="3" id="KW-1185">Reference proteome</keyword>
<sequence>MHTLPVPLCTHQRTQRLPADISTSSTSTPPAFSLHLANGATFLLFPGMPNLCVVHLPSVQEGRGEGWARESMKGGKSGEVRLKRESEEMCVGGESGVASVAGESGVGGVHQVQEQTGGEGAEGGREARARARDGLKDRRDLPGGGNRRCDEARWRDEEITRGRAFIFLSKAGKLERELEEACEGLKQHSEQCWTFLSEGRIN</sequence>
<accession>A0AAD7CKI9</accession>
<evidence type="ECO:0000256" key="1">
    <source>
        <dbReference type="SAM" id="MobiDB-lite"/>
    </source>
</evidence>
<gene>
    <name evidence="2" type="ORF">FB45DRAFT_997729</name>
</gene>
<proteinExistence type="predicted"/>
<dbReference type="Proteomes" id="UP001221142">
    <property type="component" value="Unassembled WGS sequence"/>
</dbReference>
<protein>
    <submittedName>
        <fullName evidence="2">Uncharacterized protein</fullName>
    </submittedName>
</protein>
<reference evidence="2" key="1">
    <citation type="submission" date="2023-03" db="EMBL/GenBank/DDBJ databases">
        <title>Massive genome expansion in bonnet fungi (Mycena s.s.) driven by repeated elements and novel gene families across ecological guilds.</title>
        <authorList>
            <consortium name="Lawrence Berkeley National Laboratory"/>
            <person name="Harder C.B."/>
            <person name="Miyauchi S."/>
            <person name="Viragh M."/>
            <person name="Kuo A."/>
            <person name="Thoen E."/>
            <person name="Andreopoulos B."/>
            <person name="Lu D."/>
            <person name="Skrede I."/>
            <person name="Drula E."/>
            <person name="Henrissat B."/>
            <person name="Morin E."/>
            <person name="Kohler A."/>
            <person name="Barry K."/>
            <person name="LaButti K."/>
            <person name="Morin E."/>
            <person name="Salamov A."/>
            <person name="Lipzen A."/>
            <person name="Mereny Z."/>
            <person name="Hegedus B."/>
            <person name="Baldrian P."/>
            <person name="Stursova M."/>
            <person name="Weitz H."/>
            <person name="Taylor A."/>
            <person name="Grigoriev I.V."/>
            <person name="Nagy L.G."/>
            <person name="Martin F."/>
            <person name="Kauserud H."/>
        </authorList>
    </citation>
    <scope>NUCLEOTIDE SEQUENCE</scope>
    <source>
        <strain evidence="2">9284</strain>
    </source>
</reference>
<feature type="compositionally biased region" description="Basic and acidic residues" evidence="1">
    <location>
        <begin position="122"/>
        <end position="147"/>
    </location>
</feature>
<evidence type="ECO:0000313" key="2">
    <source>
        <dbReference type="EMBL" id="KAJ7651023.1"/>
    </source>
</evidence>
<evidence type="ECO:0000313" key="3">
    <source>
        <dbReference type="Proteomes" id="UP001221142"/>
    </source>
</evidence>
<dbReference type="EMBL" id="JARKIF010000001">
    <property type="protein sequence ID" value="KAJ7651023.1"/>
    <property type="molecule type" value="Genomic_DNA"/>
</dbReference>